<keyword evidence="8" id="KW-1185">Reference proteome</keyword>
<evidence type="ECO:0000256" key="1">
    <source>
        <dbReference type="ARBA" id="ARBA00004651"/>
    </source>
</evidence>
<keyword evidence="2" id="KW-1003">Cell membrane</keyword>
<evidence type="ECO:0000256" key="3">
    <source>
        <dbReference type="ARBA" id="ARBA00022692"/>
    </source>
</evidence>
<dbReference type="PANTHER" id="PTHR30213:SF1">
    <property type="entry name" value="INNER MEMBRANE PROTEIN YHJD"/>
    <property type="match status" value="1"/>
</dbReference>
<accession>A0A5M3WE54</accession>
<organism evidence="7 8">
    <name type="scientific">Acrocarpospora corrugata</name>
    <dbReference type="NCBI Taxonomy" id="35763"/>
    <lineage>
        <taxon>Bacteria</taxon>
        <taxon>Bacillati</taxon>
        <taxon>Actinomycetota</taxon>
        <taxon>Actinomycetes</taxon>
        <taxon>Streptosporangiales</taxon>
        <taxon>Streptosporangiaceae</taxon>
        <taxon>Acrocarpospora</taxon>
    </lineage>
</organism>
<name>A0A5M3WE54_9ACTN</name>
<dbReference type="AlphaFoldDB" id="A0A5M3WE54"/>
<feature type="transmembrane region" description="Helical" evidence="6">
    <location>
        <begin position="238"/>
        <end position="262"/>
    </location>
</feature>
<dbReference type="Proteomes" id="UP000334990">
    <property type="component" value="Unassembled WGS sequence"/>
</dbReference>
<dbReference type="PIRSF" id="PIRSF035875">
    <property type="entry name" value="RNase_BN"/>
    <property type="match status" value="1"/>
</dbReference>
<dbReference type="GO" id="GO:0005886">
    <property type="term" value="C:plasma membrane"/>
    <property type="evidence" value="ECO:0007669"/>
    <property type="project" value="UniProtKB-SubCell"/>
</dbReference>
<keyword evidence="4 6" id="KW-1133">Transmembrane helix</keyword>
<keyword evidence="5 6" id="KW-0472">Membrane</keyword>
<feature type="transmembrane region" description="Helical" evidence="6">
    <location>
        <begin position="161"/>
        <end position="182"/>
    </location>
</feature>
<dbReference type="RefSeq" id="WP_246239620.1">
    <property type="nucleotide sequence ID" value="NZ_BAAABN010000014.1"/>
</dbReference>
<proteinExistence type="predicted"/>
<sequence length="317" mass="34097">MPVIARVNQLIESIKTRGRVLVERGRIRFGWLDHLIRAVQRYQVQSGDHLAGAVTYFVFLSFFPLIALVFALFGYVVAFGWLDREARKTITAAFNEQLPGLADQLGLDQIADARVNAGIIGLVGLFYAGLGSVDALRVAFRKIWMSTEPQLNFFLAKLRDLVALILVGIIMLASALVAGFASGATTTVAGWFGLERSALGTFSVGLVGGLVSLAADILLFLVLLGWMAKPKPAQPFKFVVRGAVLGAVVFGLLKQLAALLLGHTLTNPVYGAFAVIVGLLVWINLSARVILYAAAWTATATFGPPPEPSPMPSNRAY</sequence>
<dbReference type="PANTHER" id="PTHR30213">
    <property type="entry name" value="INNER MEMBRANE PROTEIN YHJD"/>
    <property type="match status" value="1"/>
</dbReference>
<reference evidence="7 8" key="1">
    <citation type="submission" date="2019-10" db="EMBL/GenBank/DDBJ databases">
        <title>Whole genome shotgun sequence of Acrocarpospora corrugata NBRC 13972.</title>
        <authorList>
            <person name="Ichikawa N."/>
            <person name="Kimura A."/>
            <person name="Kitahashi Y."/>
            <person name="Komaki H."/>
            <person name="Oguchi A."/>
        </authorList>
    </citation>
    <scope>NUCLEOTIDE SEQUENCE [LARGE SCALE GENOMIC DNA]</scope>
    <source>
        <strain evidence="7 8">NBRC 13972</strain>
    </source>
</reference>
<feature type="transmembrane region" description="Helical" evidence="6">
    <location>
        <begin position="268"/>
        <end position="285"/>
    </location>
</feature>
<evidence type="ECO:0000256" key="5">
    <source>
        <dbReference type="ARBA" id="ARBA00023136"/>
    </source>
</evidence>
<evidence type="ECO:0000313" key="7">
    <source>
        <dbReference type="EMBL" id="GES05351.1"/>
    </source>
</evidence>
<evidence type="ECO:0000256" key="6">
    <source>
        <dbReference type="SAM" id="Phobius"/>
    </source>
</evidence>
<comment type="caution">
    <text evidence="7">The sequence shown here is derived from an EMBL/GenBank/DDBJ whole genome shotgun (WGS) entry which is preliminary data.</text>
</comment>
<evidence type="ECO:0000256" key="4">
    <source>
        <dbReference type="ARBA" id="ARBA00022989"/>
    </source>
</evidence>
<dbReference type="EMBL" id="BLAD01000098">
    <property type="protein sequence ID" value="GES05351.1"/>
    <property type="molecule type" value="Genomic_DNA"/>
</dbReference>
<feature type="transmembrane region" description="Helical" evidence="6">
    <location>
        <begin position="117"/>
        <end position="140"/>
    </location>
</feature>
<protein>
    <submittedName>
        <fullName evidence="7">Inner membrane protein YhjD</fullName>
    </submittedName>
</protein>
<comment type="subcellular location">
    <subcellularLocation>
        <location evidence="1">Cell membrane</location>
        <topology evidence="1">Multi-pass membrane protein</topology>
    </subcellularLocation>
</comment>
<feature type="transmembrane region" description="Helical" evidence="6">
    <location>
        <begin position="202"/>
        <end position="226"/>
    </location>
</feature>
<keyword evidence="3 6" id="KW-0812">Transmembrane</keyword>
<dbReference type="InterPro" id="IPR017039">
    <property type="entry name" value="Virul_fac_BrkB"/>
</dbReference>
<evidence type="ECO:0000313" key="8">
    <source>
        <dbReference type="Proteomes" id="UP000334990"/>
    </source>
</evidence>
<feature type="transmembrane region" description="Helical" evidence="6">
    <location>
        <begin position="50"/>
        <end position="78"/>
    </location>
</feature>
<gene>
    <name evidence="7" type="ORF">Acor_74190</name>
</gene>
<dbReference type="Pfam" id="PF03631">
    <property type="entry name" value="Virul_fac_BrkB"/>
    <property type="match status" value="1"/>
</dbReference>
<evidence type="ECO:0000256" key="2">
    <source>
        <dbReference type="ARBA" id="ARBA00022475"/>
    </source>
</evidence>